<protein>
    <recommendedName>
        <fullName evidence="4">Phorbol-ester/DAG-type domain-containing protein</fullName>
    </recommendedName>
</protein>
<dbReference type="SUPFAM" id="SSF57889">
    <property type="entry name" value="Cysteine-rich domain"/>
    <property type="match status" value="1"/>
</dbReference>
<feature type="compositionally biased region" description="Basic and acidic residues" evidence="3">
    <location>
        <begin position="171"/>
        <end position="183"/>
    </location>
</feature>
<dbReference type="InterPro" id="IPR002219">
    <property type="entry name" value="PKC_DAG/PE"/>
</dbReference>
<dbReference type="PROSITE" id="PS50081">
    <property type="entry name" value="ZF_DAG_PE_2"/>
    <property type="match status" value="2"/>
</dbReference>
<reference evidence="5 6" key="1">
    <citation type="submission" date="2024-01" db="EMBL/GenBank/DDBJ databases">
        <title>A draft genome for the cacao thread blight pathogen Marasmiellus scandens.</title>
        <authorList>
            <person name="Baruah I.K."/>
            <person name="Leung J."/>
            <person name="Bukari Y."/>
            <person name="Amoako-Attah I."/>
            <person name="Meinhardt L.W."/>
            <person name="Bailey B.A."/>
            <person name="Cohen S.P."/>
        </authorList>
    </citation>
    <scope>NUCLEOTIDE SEQUENCE [LARGE SCALE GENOMIC DNA]</scope>
    <source>
        <strain evidence="5 6">GH-19</strain>
    </source>
</reference>
<dbReference type="SMART" id="SM00109">
    <property type="entry name" value="C1"/>
    <property type="match status" value="2"/>
</dbReference>
<comment type="caution">
    <text evidence="5">The sequence shown here is derived from an EMBL/GenBank/DDBJ whole genome shotgun (WGS) entry which is preliminary data.</text>
</comment>
<evidence type="ECO:0000313" key="5">
    <source>
        <dbReference type="EMBL" id="KAK7467131.1"/>
    </source>
</evidence>
<organism evidence="5 6">
    <name type="scientific">Marasmiellus scandens</name>
    <dbReference type="NCBI Taxonomy" id="2682957"/>
    <lineage>
        <taxon>Eukaryota</taxon>
        <taxon>Fungi</taxon>
        <taxon>Dikarya</taxon>
        <taxon>Basidiomycota</taxon>
        <taxon>Agaricomycotina</taxon>
        <taxon>Agaricomycetes</taxon>
        <taxon>Agaricomycetidae</taxon>
        <taxon>Agaricales</taxon>
        <taxon>Marasmiineae</taxon>
        <taxon>Omphalotaceae</taxon>
        <taxon>Marasmiellus</taxon>
    </lineage>
</organism>
<dbReference type="EMBL" id="JBANRG010000004">
    <property type="protein sequence ID" value="KAK7467131.1"/>
    <property type="molecule type" value="Genomic_DNA"/>
</dbReference>
<feature type="domain" description="Phorbol-ester/DAG-type" evidence="4">
    <location>
        <begin position="491"/>
        <end position="543"/>
    </location>
</feature>
<evidence type="ECO:0000256" key="1">
    <source>
        <dbReference type="ARBA" id="ARBA00022723"/>
    </source>
</evidence>
<dbReference type="Gene3D" id="3.30.60.20">
    <property type="match status" value="1"/>
</dbReference>
<evidence type="ECO:0000256" key="2">
    <source>
        <dbReference type="ARBA" id="ARBA00022833"/>
    </source>
</evidence>
<dbReference type="InterPro" id="IPR046349">
    <property type="entry name" value="C1-like_sf"/>
</dbReference>
<feature type="region of interest" description="Disordered" evidence="3">
    <location>
        <begin position="170"/>
        <end position="212"/>
    </location>
</feature>
<feature type="region of interest" description="Disordered" evidence="3">
    <location>
        <begin position="117"/>
        <end position="138"/>
    </location>
</feature>
<name>A0ABR1JTI4_9AGAR</name>
<dbReference type="CDD" id="cd00029">
    <property type="entry name" value="C1"/>
    <property type="match status" value="1"/>
</dbReference>
<keyword evidence="2" id="KW-0862">Zinc</keyword>
<feature type="compositionally biased region" description="Basic residues" evidence="3">
    <location>
        <begin position="2258"/>
        <end position="2270"/>
    </location>
</feature>
<sequence length="2270" mass="255157">MQSISRNTKSRPLFINTSFEDSQNEQGQSRSDVSPTTAQGIPSLLVPSSVNTEKPPPSPLTTHKNNSLRKEFRKLLAHALDQLSRRRLPPSVYENLVPSTEGTNGSGLGHIIGTVRDTVKSNNPQGPRLDEEDDDEVSGVFSTDETFELMHRLRDLLATCHEQHIPIFDDGTLHDGEVHRESSGKSASPFRRSVNSLQPGGRRSRSPSPAFGPKLSASDLLSRCISVLSSVVTEDCRFKMSLPRPFRPPYSLQAKTLEVAELLLELQGRRPEPRFIQQLAYALIPAFSSFPSETHTRLLMFFENCVVRGALQQLRENQDMENLLRLGSEKEAAGFDDPTDPERPIVAITVDEFQDSGENQEVKWKAWTHPIKSQTLTLKSTNASSQSSSVYRLASIIPPLLAAVMENIDVESTRPEITYLMHRLVDAIIDLKLDSYLDVLEVMAYHTPKARRLASMILRSHWPKSVGHVVISKSAPSLHPVHVDGTHNPYSHQFVPWHFTLDAIGESSQCQACAKQLTGFGLLCPFCMCSVHFDCYDYPEGNSVIEYTPASDSSLKRVAIRRFSPILNNRMDGYTVPGKKQGHDFRFVNIFTLCLCIACRKPLWGCQIQGLHCTKCLQFSHFSCASDISERCGAIAVDSGCVAIEWTVLRNSYTSTYPEFVALTRSDVENSSYEDVSILYSSLWTQLQIALNGITLGSVVITQNGKNSKDKLPKFELHHLLAWCEDILSSTDFELSNGMSFFFCEAQTQKSYHSMMFEWSNLIHILSCTKSSRDGQNPTPNMLTVSQLESDDFNSEGSDPFEVVPLSHIRNILGHEFRIQSDVCAKLMLSHMHHLGLFDRVDTKPYLLEGGNVNVSTYCNFALPTGLDVSQDVETLFSSVEACLSDIDLSVNETGFLLLNRRLWPSGMASEYALNRLSRAIVSWILAEDDNLATILRDYLAKRQALPGVRSNSEAVLWPTFQNARPGPSSTVNSGGDYVESRRALLKRYAVPWLHALHNQDTHAYANLVYEICADFADDSLQRSLIDVSFEEKQKDQYPDQLLRLISRLYNNSVTFNATEIIFGRWLDSMLSSGLVLKPIPSLTRVFQTDADGTHRFSTVEVISDNLLDTPNLDPLSYIMKVSSTSEDSLIQSLRWLLIFTSSGIDISIATFAQFAQRLEEYDASLSVSRLFLDALLRSVWLRPGSREELQKIIAALHQRLSSRIMDALSDTHTQSDALSFIRYSLATCLLLYGCDRQKLLHEQMIRDSEISDLPSKRRMAVRASEFTDPIVVDPLLMKTLETYMTAQIDDVSCLIGKFLHIFLMDSPYLESYEVDNFILRNATMLSRCAFQLYDTQRHELSGLRTGFLLRIIVVDSQPFRDLLHEWFQPHGSWEMRLIAVARLFRIILDITNSTFVIDDQQWRVNIVDIFYYYFNTLWSDEKEELRLATETFASNLLPAHLQQISLCWEEFLLKSPIADRIKLVSFLVQLRPRFPSWQVISWDVILEILAEDQFSQEGDPDGPLGAHLAMYGLSSQEESQNYNGSDMGQLRVSVLVLGLEMIAGGLRPADYNNLARVKVHLAQVIGFESVRTVLDENGFTLRVIFGEVKKISTFSFPCIQQLLVLFDAPNPLVVDDGYDVQANSLSPFLVGSPFIDILLGLFDSPDDLAALPILVLKSILESLGVVILKHNFEDIHIRLQQPALKRAVSRVMELMLRDINYECRQVALSTLQAYIKKWHGSLPRSFIHFAIEQAAKLILSQNYSGNDPLVSEAKDFIENTLSAYSTNGVFVGLMRRQIERGLFIVLKQVLDANAKEHPSNTLRDILIRDTLPRSVDVDQDALQMTLDNLQLFVELVHHQNYSQELMTFVGQQLTYLARRTSDIGPENINPAPLLLIPAILIQHNKAQCRDLLVSTDTVLRVCLNRLAVDSASLSKLVQVTATLYRRSQPFEKTGPTNIIIQIVFEILEDGLRMKTRTLPATLKALLETVMTADINGSTPAISHADLFVGLVSPGLHFLHHHSWTDVRSDVDFSTSLAVAKMILLASELDVTVVSKMARYGIDKSGRQNTNVRAWNVLVLAVLLDPSESWIAIMFCQLESFSVVYHSALRGLVMGDSAITDINHAYIAIKLWMMLAQKKALKEGTSNIDSLTAWNELWPPFEGLVTFFEQEPHEGTLAMLTSSTLADLFIFLRQSRSPITLHLSSQIATLNRLRNLGRGEAHTGKLARAIRSLSEPPPEVGMDVMVNQVAKDIIATEKLRVLDVNRDLGRVAPDGRRAGKSHHHHAAEVR</sequence>
<feature type="region of interest" description="Disordered" evidence="3">
    <location>
        <begin position="2250"/>
        <end position="2270"/>
    </location>
</feature>
<feature type="domain" description="Phorbol-ester/DAG-type" evidence="4">
    <location>
        <begin position="582"/>
        <end position="632"/>
    </location>
</feature>
<feature type="compositionally biased region" description="Polar residues" evidence="3">
    <location>
        <begin position="15"/>
        <end position="52"/>
    </location>
</feature>
<dbReference type="Proteomes" id="UP001498398">
    <property type="component" value="Unassembled WGS sequence"/>
</dbReference>
<proteinExistence type="predicted"/>
<evidence type="ECO:0000259" key="4">
    <source>
        <dbReference type="PROSITE" id="PS50081"/>
    </source>
</evidence>
<evidence type="ECO:0000256" key="3">
    <source>
        <dbReference type="SAM" id="MobiDB-lite"/>
    </source>
</evidence>
<feature type="region of interest" description="Disordered" evidence="3">
    <location>
        <begin position="1"/>
        <end position="67"/>
    </location>
</feature>
<dbReference type="PROSITE" id="PS00479">
    <property type="entry name" value="ZF_DAG_PE_1"/>
    <property type="match status" value="1"/>
</dbReference>
<keyword evidence="1" id="KW-0479">Metal-binding</keyword>
<accession>A0ABR1JTI4</accession>
<gene>
    <name evidence="5" type="ORF">VKT23_004190</name>
</gene>
<keyword evidence="6" id="KW-1185">Reference proteome</keyword>
<evidence type="ECO:0000313" key="6">
    <source>
        <dbReference type="Proteomes" id="UP001498398"/>
    </source>
</evidence>